<sequence length="61" mass="7071">MVMASCDYIYKYLNSRPSFTFGSMAFPRKHQQDRILESWTRPAAKTRVQTVPAAQKALDFN</sequence>
<dbReference type="Proteomes" id="UP000434052">
    <property type="component" value="Unassembled WGS sequence"/>
</dbReference>
<dbReference type="EMBL" id="QMIF01000013">
    <property type="protein sequence ID" value="TVM31899.1"/>
    <property type="molecule type" value="Genomic_DNA"/>
</dbReference>
<proteinExistence type="predicted"/>
<evidence type="ECO:0000313" key="2">
    <source>
        <dbReference type="Proteomes" id="UP000434052"/>
    </source>
</evidence>
<protein>
    <submittedName>
        <fullName evidence="1">Uncharacterized protein</fullName>
    </submittedName>
</protein>
<dbReference type="AlphaFoldDB" id="A0A6P1ZF43"/>
<evidence type="ECO:0000313" key="1">
    <source>
        <dbReference type="EMBL" id="TVM31899.1"/>
    </source>
</evidence>
<comment type="caution">
    <text evidence="1">The sequence shown here is derived from an EMBL/GenBank/DDBJ whole genome shotgun (WGS) entry which is preliminary data.</text>
</comment>
<gene>
    <name evidence="1" type="ORF">DQK91_16985</name>
</gene>
<organism evidence="1 2">
    <name type="scientific">Oceanidesulfovibrio marinus</name>
    <dbReference type="NCBI Taxonomy" id="370038"/>
    <lineage>
        <taxon>Bacteria</taxon>
        <taxon>Pseudomonadati</taxon>
        <taxon>Thermodesulfobacteriota</taxon>
        <taxon>Desulfovibrionia</taxon>
        <taxon>Desulfovibrionales</taxon>
        <taxon>Desulfovibrionaceae</taxon>
        <taxon>Oceanidesulfovibrio</taxon>
    </lineage>
</organism>
<name>A0A6P1ZF43_9BACT</name>
<reference evidence="1 2" key="1">
    <citation type="submission" date="2018-06" db="EMBL/GenBank/DDBJ databases">
        <title>Complete genome of Desulfovibrio marinus P48SEP.</title>
        <authorList>
            <person name="Crispim J.S."/>
            <person name="Vidigal P.M.P."/>
            <person name="Silva L.C.F."/>
            <person name="Araujo L.C."/>
            <person name="Laguardia C.N."/>
            <person name="Dias R.S."/>
            <person name="Sousa M.P."/>
            <person name="Paula S.O."/>
            <person name="Silva C."/>
        </authorList>
    </citation>
    <scope>NUCLEOTIDE SEQUENCE [LARGE SCALE GENOMIC DNA]</scope>
    <source>
        <strain evidence="1 2">P48SEP</strain>
    </source>
</reference>
<accession>A0A6P1ZF43</accession>